<dbReference type="Proteomes" id="UP000236291">
    <property type="component" value="Unassembled WGS sequence"/>
</dbReference>
<organism evidence="1 2">
    <name type="scientific">Trifolium pratense</name>
    <name type="common">Red clover</name>
    <dbReference type="NCBI Taxonomy" id="57577"/>
    <lineage>
        <taxon>Eukaryota</taxon>
        <taxon>Viridiplantae</taxon>
        <taxon>Streptophyta</taxon>
        <taxon>Embryophyta</taxon>
        <taxon>Tracheophyta</taxon>
        <taxon>Spermatophyta</taxon>
        <taxon>Magnoliopsida</taxon>
        <taxon>eudicotyledons</taxon>
        <taxon>Gunneridae</taxon>
        <taxon>Pentapetalae</taxon>
        <taxon>rosids</taxon>
        <taxon>fabids</taxon>
        <taxon>Fabales</taxon>
        <taxon>Fabaceae</taxon>
        <taxon>Papilionoideae</taxon>
        <taxon>50 kb inversion clade</taxon>
        <taxon>NPAAA clade</taxon>
        <taxon>Hologalegina</taxon>
        <taxon>IRL clade</taxon>
        <taxon>Trifolieae</taxon>
        <taxon>Trifolium</taxon>
    </lineage>
</organism>
<evidence type="ECO:0000313" key="1">
    <source>
        <dbReference type="EMBL" id="PNX63037.1"/>
    </source>
</evidence>
<reference evidence="1 2" key="1">
    <citation type="journal article" date="2014" name="Am. J. Bot.">
        <title>Genome assembly and annotation for red clover (Trifolium pratense; Fabaceae).</title>
        <authorList>
            <person name="Istvanek J."/>
            <person name="Jaros M."/>
            <person name="Krenek A."/>
            <person name="Repkova J."/>
        </authorList>
    </citation>
    <scope>NUCLEOTIDE SEQUENCE [LARGE SCALE GENOMIC DNA]</scope>
    <source>
        <strain evidence="2">cv. Tatra</strain>
        <tissue evidence="1">Young leaves</tissue>
    </source>
</reference>
<accession>A0A2K3K9R7</accession>
<protein>
    <submittedName>
        <fullName evidence="1">Uncharacterized protein</fullName>
    </submittedName>
</protein>
<comment type="caution">
    <text evidence="1">The sequence shown here is derived from an EMBL/GenBank/DDBJ whole genome shotgun (WGS) entry which is preliminary data.</text>
</comment>
<proteinExistence type="predicted"/>
<sequence>MDKINNILIRLKGKKGETVVASSMRKWRQRPRSSVRPSIWIEVDPLELEEEQGVK</sequence>
<evidence type="ECO:0000313" key="2">
    <source>
        <dbReference type="Proteomes" id="UP000236291"/>
    </source>
</evidence>
<gene>
    <name evidence="1" type="ORF">L195_g053308</name>
</gene>
<dbReference type="EMBL" id="ASHM01089307">
    <property type="protein sequence ID" value="PNX63037.1"/>
    <property type="molecule type" value="Genomic_DNA"/>
</dbReference>
<dbReference type="AlphaFoldDB" id="A0A2K3K9R7"/>
<reference evidence="1 2" key="2">
    <citation type="journal article" date="2017" name="Front. Plant Sci.">
        <title>Gene Classification and Mining of Molecular Markers Useful in Red Clover (Trifolium pratense) Breeding.</title>
        <authorList>
            <person name="Istvanek J."/>
            <person name="Dluhosova J."/>
            <person name="Dluhos P."/>
            <person name="Patkova L."/>
            <person name="Nedelnik J."/>
            <person name="Repkova J."/>
        </authorList>
    </citation>
    <scope>NUCLEOTIDE SEQUENCE [LARGE SCALE GENOMIC DNA]</scope>
    <source>
        <strain evidence="2">cv. Tatra</strain>
        <tissue evidence="1">Young leaves</tissue>
    </source>
</reference>
<name>A0A2K3K9R7_TRIPR</name>